<evidence type="ECO:0000313" key="1">
    <source>
        <dbReference type="EMBL" id="NYY96832.1"/>
    </source>
</evidence>
<dbReference type="RefSeq" id="WP_166353985.1">
    <property type="nucleotide sequence ID" value="NZ_CP049700.1"/>
</dbReference>
<dbReference type="EMBL" id="JACBFH010000004">
    <property type="protein sequence ID" value="NYY96832.1"/>
    <property type="molecule type" value="Genomic_DNA"/>
</dbReference>
<keyword evidence="2" id="KW-0614">Plasmid</keyword>
<dbReference type="Proteomes" id="UP000564836">
    <property type="component" value="Plasmid pBb323S2a"/>
</dbReference>
<evidence type="ECO:0000313" key="2">
    <source>
        <dbReference type="EMBL" id="UGX89794.1"/>
    </source>
</evidence>
<dbReference type="EMBL" id="CP088278">
    <property type="protein sequence ID" value="UGX89794.1"/>
    <property type="molecule type" value="Genomic_DNA"/>
</dbReference>
<accession>A0A7Z0QQ64</accession>
<reference evidence="2 3" key="1">
    <citation type="journal article" date="2017" name="Syst. Appl. Microbiol.">
        <title>Soybeans inoculated with root zone soils of Canadian native legumes harbour diverse and novel Bradyrhizobium spp. that possess agricultural potential.</title>
        <authorList>
            <person name="Bromfield E.S.P."/>
            <person name="Cloutier S."/>
            <person name="Tambong J.T."/>
            <person name="Tran Thi T.V."/>
        </authorList>
    </citation>
    <scope>NUCLEOTIDE SEQUENCE [LARGE SCALE GENOMIC DNA]</scope>
    <source>
        <strain evidence="2 3">323S2</strain>
    </source>
</reference>
<reference evidence="2 3" key="3">
    <citation type="journal article" date="2022" name="Int. J. Syst. Evol. Microbiol.">
        <title>Strains of Bradyrhizobium barranii sp. nov. associated with legumes native to Canada are symbionts of soybeans and belong to different subspecies (subsp. barranii subsp. nov. and subsp. apii subsp. nov.) and symbiovars (sv. glycinearum and sv. septentrionale).</title>
        <authorList>
            <person name="Bromfield E.S.P."/>
            <person name="Cloutier S."/>
            <person name="Wasai-Hara S."/>
            <person name="Minamisawa K."/>
        </authorList>
    </citation>
    <scope>NUCLEOTIDE SEQUENCE [LARGE SCALE GENOMIC DNA]</scope>
    <source>
        <strain evidence="2 3">323S2</strain>
        <plasmid evidence="3">pBb323S2a</plasmid>
    </source>
</reference>
<protein>
    <submittedName>
        <fullName evidence="1">Uncharacterized protein</fullName>
    </submittedName>
</protein>
<organism evidence="1">
    <name type="scientific">Bradyrhizobium barranii subsp. barranii</name>
    <dbReference type="NCBI Taxonomy" id="2823807"/>
    <lineage>
        <taxon>Bacteria</taxon>
        <taxon>Pseudomonadati</taxon>
        <taxon>Pseudomonadota</taxon>
        <taxon>Alphaproteobacteria</taxon>
        <taxon>Hyphomicrobiales</taxon>
        <taxon>Nitrobacteraceae</taxon>
        <taxon>Bradyrhizobium</taxon>
        <taxon>Bradyrhizobium barranii</taxon>
    </lineage>
</organism>
<sequence>MSDNRPDDPETLKAMLLAEGHESKRLGKKWRCQPCQNILYVDLFCGRVECWNCGKRRPRIRLKDASCRNDNEALENKVGGLAEPLYCAADQNRKAKKIGVRTTTRD</sequence>
<dbReference type="AlphaFoldDB" id="A0A7Z0QQ64"/>
<reference evidence="1" key="2">
    <citation type="submission" date="2020-06" db="EMBL/GenBank/DDBJ databases">
        <title>Whole Genome Sequence of Bradyrhizobium sp. Strain 323S2.</title>
        <authorList>
            <person name="Bromfield E.S.P."/>
        </authorList>
    </citation>
    <scope>NUCLEOTIDE SEQUENCE [LARGE SCALE GENOMIC DNA]</scope>
    <source>
        <strain evidence="1">323S2</strain>
    </source>
</reference>
<proteinExistence type="predicted"/>
<gene>
    <name evidence="2" type="ORF">G6321_00001185</name>
    <name evidence="1" type="ORF">G6321_54075</name>
</gene>
<name>A0A7Z0QQ64_9BRAD</name>
<geneLocation type="plasmid" evidence="2 3">
    <name>pBb323S2a</name>
</geneLocation>
<evidence type="ECO:0000313" key="3">
    <source>
        <dbReference type="Proteomes" id="UP000564836"/>
    </source>
</evidence>